<dbReference type="GO" id="GO:0000324">
    <property type="term" value="C:fungal-type vacuole"/>
    <property type="evidence" value="ECO:0007669"/>
    <property type="project" value="TreeGrafter"/>
</dbReference>
<name>A0A136INV7_9PEZI</name>
<keyword evidence="6" id="KW-0732">Signal</keyword>
<dbReference type="Gene3D" id="3.40.50.1820">
    <property type="entry name" value="alpha/beta hydrolase"/>
    <property type="match status" value="2"/>
</dbReference>
<organism evidence="7 8">
    <name type="scientific">Microdochium bolleyi</name>
    <dbReference type="NCBI Taxonomy" id="196109"/>
    <lineage>
        <taxon>Eukaryota</taxon>
        <taxon>Fungi</taxon>
        <taxon>Dikarya</taxon>
        <taxon>Ascomycota</taxon>
        <taxon>Pezizomycotina</taxon>
        <taxon>Sordariomycetes</taxon>
        <taxon>Xylariomycetidae</taxon>
        <taxon>Xylariales</taxon>
        <taxon>Microdochiaceae</taxon>
        <taxon>Microdochium</taxon>
    </lineage>
</organism>
<evidence type="ECO:0000313" key="7">
    <source>
        <dbReference type="EMBL" id="KXJ86595.1"/>
    </source>
</evidence>
<dbReference type="STRING" id="196109.A0A136INV7"/>
<dbReference type="PRINTS" id="PR00724">
    <property type="entry name" value="CRBOXYPTASEC"/>
</dbReference>
<sequence>MSSFPAANMLLSALAGSMLASVAHAQFVSPPADLTHKMGAAGVPVRFKQVPPGICELDPKVKSYSGYSDVAEDQHIFWWFFEARNQKPSEAPLTVWINGGPGSTSLIGLFEELGPCRIDPDGNVLDNPYSWTNASNVLFIDQPNFTGFSYGRPVPAYTNDAGDIVPLPNATCPDSAPPGTCGTYSAADFNSTANSTQAAAPAFWKTLQGFMGAFPQYSQHGYHFASESYGGHYGPVFNAYIEEQNDLQIPGALHINVKSVLIGNGWYDPAVGYESYYNFTVPSDSGKIRNTYNYAPYNASVVSQLHAAVYGKGGCLDGLAECKRTGDDAVCSQADNYCASNVEFVLDDVTGRDEYDIRELTPDPFPYGFWRDYVNTPRVQAALGAFVNSSVSSSTVSAAFGATGDDGREVGTVEALRYLAEERNVSVALYAGDADYICNWLGNEATAESVRAKGFSSAGYTDVITSDRVVHAQTKQAGKFSFTRVFEAGHEVPFYQPLAALQMFERVIRGKDVATGCKTVDAAYRTRGTLQSTYREGNKTMQFELTPQNATYDVATGAPGPAWGTKSSRGAVRLRRRRVFDGR</sequence>
<evidence type="ECO:0000256" key="6">
    <source>
        <dbReference type="SAM" id="SignalP"/>
    </source>
</evidence>
<dbReference type="Proteomes" id="UP000070501">
    <property type="component" value="Unassembled WGS sequence"/>
</dbReference>
<gene>
    <name evidence="7" type="ORF">Micbo1qcDRAFT_168387</name>
</gene>
<keyword evidence="5" id="KW-0325">Glycoprotein</keyword>
<dbReference type="SUPFAM" id="SSF53474">
    <property type="entry name" value="alpha/beta-Hydrolases"/>
    <property type="match status" value="1"/>
</dbReference>
<reference evidence="8" key="1">
    <citation type="submission" date="2016-02" db="EMBL/GenBank/DDBJ databases">
        <title>Draft genome sequence of Microdochium bolleyi, a fungal endophyte of beachgrass.</title>
        <authorList>
            <consortium name="DOE Joint Genome Institute"/>
            <person name="David A.S."/>
            <person name="May G."/>
            <person name="Haridas S."/>
            <person name="Lim J."/>
            <person name="Wang M."/>
            <person name="Labutti K."/>
            <person name="Lipzen A."/>
            <person name="Barry K."/>
            <person name="Grigoriev I.V."/>
        </authorList>
    </citation>
    <scope>NUCLEOTIDE SEQUENCE [LARGE SCALE GENOMIC DNA]</scope>
    <source>
        <strain evidence="8">J235TASD1</strain>
    </source>
</reference>
<evidence type="ECO:0000256" key="5">
    <source>
        <dbReference type="ARBA" id="ARBA00023180"/>
    </source>
</evidence>
<keyword evidence="8" id="KW-1185">Reference proteome</keyword>
<keyword evidence="4 7" id="KW-0378">Hydrolase</keyword>
<dbReference type="InterPro" id="IPR001563">
    <property type="entry name" value="Peptidase_S10"/>
</dbReference>
<evidence type="ECO:0000256" key="4">
    <source>
        <dbReference type="ARBA" id="ARBA00022801"/>
    </source>
</evidence>
<protein>
    <submittedName>
        <fullName evidence="7">Alpha/Beta hydrolase protein</fullName>
    </submittedName>
</protein>
<dbReference type="InParanoid" id="A0A136INV7"/>
<feature type="signal peptide" evidence="6">
    <location>
        <begin position="1"/>
        <end position="25"/>
    </location>
</feature>
<keyword evidence="3" id="KW-0645">Protease</keyword>
<evidence type="ECO:0000313" key="8">
    <source>
        <dbReference type="Proteomes" id="UP000070501"/>
    </source>
</evidence>
<dbReference type="EMBL" id="KQ964267">
    <property type="protein sequence ID" value="KXJ86595.1"/>
    <property type="molecule type" value="Genomic_DNA"/>
</dbReference>
<dbReference type="PANTHER" id="PTHR11802:SF64">
    <property type="entry name" value="CARBOXYPEPTIDASE"/>
    <property type="match status" value="1"/>
</dbReference>
<dbReference type="OrthoDB" id="443318at2759"/>
<dbReference type="PANTHER" id="PTHR11802">
    <property type="entry name" value="SERINE PROTEASE FAMILY S10 SERINE CARBOXYPEPTIDASE"/>
    <property type="match status" value="1"/>
</dbReference>
<accession>A0A136INV7</accession>
<dbReference type="Pfam" id="PF00450">
    <property type="entry name" value="Peptidase_S10"/>
    <property type="match status" value="1"/>
</dbReference>
<proteinExistence type="inferred from homology"/>
<evidence type="ECO:0000256" key="3">
    <source>
        <dbReference type="ARBA" id="ARBA00022670"/>
    </source>
</evidence>
<dbReference type="Gene3D" id="1.10.287.410">
    <property type="match status" value="1"/>
</dbReference>
<dbReference type="InterPro" id="IPR029058">
    <property type="entry name" value="AB_hydrolase_fold"/>
</dbReference>
<evidence type="ECO:0000256" key="2">
    <source>
        <dbReference type="ARBA" id="ARBA00022645"/>
    </source>
</evidence>
<dbReference type="GO" id="GO:0004185">
    <property type="term" value="F:serine-type carboxypeptidase activity"/>
    <property type="evidence" value="ECO:0007669"/>
    <property type="project" value="InterPro"/>
</dbReference>
<evidence type="ECO:0000256" key="1">
    <source>
        <dbReference type="ARBA" id="ARBA00009431"/>
    </source>
</evidence>
<comment type="similarity">
    <text evidence="1">Belongs to the peptidase S10 family.</text>
</comment>
<dbReference type="AlphaFoldDB" id="A0A136INV7"/>
<keyword evidence="2" id="KW-0121">Carboxypeptidase</keyword>
<feature type="chain" id="PRO_5007292894" evidence="6">
    <location>
        <begin position="26"/>
        <end position="583"/>
    </location>
</feature>
<dbReference type="GO" id="GO:0006508">
    <property type="term" value="P:proteolysis"/>
    <property type="evidence" value="ECO:0007669"/>
    <property type="project" value="UniProtKB-KW"/>
</dbReference>